<dbReference type="CDD" id="cd13854">
    <property type="entry name" value="CuRO_1_MaLCC_like"/>
    <property type="match status" value="1"/>
</dbReference>
<dbReference type="InterPro" id="IPR045087">
    <property type="entry name" value="Cu-oxidase_fam"/>
</dbReference>
<evidence type="ECO:0000256" key="2">
    <source>
        <dbReference type="ARBA" id="ARBA00023008"/>
    </source>
</evidence>
<evidence type="ECO:0000259" key="7">
    <source>
        <dbReference type="Pfam" id="PF07732"/>
    </source>
</evidence>
<feature type="domain" description="Plastocyanin-like" evidence="7">
    <location>
        <begin position="184"/>
        <end position="297"/>
    </location>
</feature>
<feature type="signal peptide" evidence="4">
    <location>
        <begin position="1"/>
        <end position="22"/>
    </location>
</feature>
<reference evidence="8 9" key="1">
    <citation type="journal article" date="2022" name="G3 (Bethesda)">
        <title>Enemy or ally: a genomic approach to elucidate the lifestyle of Phyllosticta citrichinaensis.</title>
        <authorList>
            <person name="Buijs V.A."/>
            <person name="Groenewald J.Z."/>
            <person name="Haridas S."/>
            <person name="LaButti K.M."/>
            <person name="Lipzen A."/>
            <person name="Martin F.M."/>
            <person name="Barry K."/>
            <person name="Grigoriev I.V."/>
            <person name="Crous P.W."/>
            <person name="Seidl M.F."/>
        </authorList>
    </citation>
    <scope>NUCLEOTIDE SEQUENCE [LARGE SCALE GENOMIC DNA]</scope>
    <source>
        <strain evidence="8 9">CBS 129764</strain>
    </source>
</reference>
<accession>A0ABR1XI38</accession>
<name>A0ABR1XI38_9PEZI</name>
<dbReference type="EMBL" id="JBBWUH010000010">
    <property type="protein sequence ID" value="KAK8155774.1"/>
    <property type="molecule type" value="Genomic_DNA"/>
</dbReference>
<dbReference type="Pfam" id="PF07732">
    <property type="entry name" value="Cu-oxidase_3"/>
    <property type="match status" value="1"/>
</dbReference>
<organism evidence="8 9">
    <name type="scientific">Phyllosticta citrichinensis</name>
    <dbReference type="NCBI Taxonomy" id="1130410"/>
    <lineage>
        <taxon>Eukaryota</taxon>
        <taxon>Fungi</taxon>
        <taxon>Dikarya</taxon>
        <taxon>Ascomycota</taxon>
        <taxon>Pezizomycotina</taxon>
        <taxon>Dothideomycetes</taxon>
        <taxon>Dothideomycetes incertae sedis</taxon>
        <taxon>Botryosphaeriales</taxon>
        <taxon>Phyllostictaceae</taxon>
        <taxon>Phyllosticta</taxon>
    </lineage>
</organism>
<evidence type="ECO:0000256" key="4">
    <source>
        <dbReference type="SAM" id="SignalP"/>
    </source>
</evidence>
<evidence type="ECO:0000256" key="1">
    <source>
        <dbReference type="ARBA" id="ARBA00010609"/>
    </source>
</evidence>
<feature type="compositionally biased region" description="Low complexity" evidence="3">
    <location>
        <begin position="103"/>
        <end position="124"/>
    </location>
</feature>
<sequence length="680" mass="72655">MIVPSWSAPLIAALPLLGGASAAAAKRADCSSALTFSGATYSLGVDSAASTPYAVINAPGSSPTTVPLPVPTSSKATIVNNAETGTAAAPASTAAGGNGAAAGGSSAPATTAGSGAGSAPASSGVVNAAASGTGAAASSSPSVCAGNTADTRSQWCDYDVDTDYYNEIPDTGVVREYWLELVDKTLAPDGIPRLVQTVNGTIPGPMIEANWGDTVVVHVTNNLNSSLNGTSIHWHGLRQSFNNQNDGVTSVTQCPTPPGSSYTYTWRAEQYGSTWYHSHFALQTWQGVYGPLVIHGPATANYDEDLGFMMLSDWGHRTVDEMHDYANTQGAPVLDTGLINGMNTWTTNTTNQTVGKRYETSIVAGKTYRLRLVNTAINTMFKFMIDNHNLTVIANDLVPIKPFSTNVVPIHIGQRYDVIFTANQDTVASDFWMRAIAQVACSPVKNSKDIKAILHYGNSTKTPTTSAFTYTDECTDFPMTDLVPYLPMNAESGVTLREAATIGKNSAGYYKWSLNSTSMLVEWADPTLNSVWNNETNFTASNAVIELAQANQWAILVVDSTLPLPHPMHLHGHDFMVLAQGVGAYNSSIPLEMTNPPRRDVATMPASGYLVFAFETDNPGAWLMHCHIGWHAVQGFALQLLERYDEIRPLIDEDQLQGNCQNWEKFDTAQDIAQTNDSGI</sequence>
<proteinExistence type="inferred from homology"/>
<comment type="caution">
    <text evidence="8">The sequence shown here is derived from an EMBL/GenBank/DDBJ whole genome shotgun (WGS) entry which is preliminary data.</text>
</comment>
<dbReference type="Gene3D" id="2.60.40.420">
    <property type="entry name" value="Cupredoxins - blue copper proteins"/>
    <property type="match status" value="3"/>
</dbReference>
<keyword evidence="9" id="KW-1185">Reference proteome</keyword>
<gene>
    <name evidence="8" type="ORF">IWX90DRAFT_391482</name>
</gene>
<dbReference type="Proteomes" id="UP001456524">
    <property type="component" value="Unassembled WGS sequence"/>
</dbReference>
<dbReference type="InterPro" id="IPR011707">
    <property type="entry name" value="Cu-oxidase-like_N"/>
</dbReference>
<evidence type="ECO:0000259" key="5">
    <source>
        <dbReference type="Pfam" id="PF00394"/>
    </source>
</evidence>
<dbReference type="InterPro" id="IPR008972">
    <property type="entry name" value="Cupredoxin"/>
</dbReference>
<evidence type="ECO:0000259" key="6">
    <source>
        <dbReference type="Pfam" id="PF07731"/>
    </source>
</evidence>
<feature type="domain" description="Plastocyanin-like" evidence="6">
    <location>
        <begin position="529"/>
        <end position="643"/>
    </location>
</feature>
<dbReference type="Pfam" id="PF00394">
    <property type="entry name" value="Cu-oxidase"/>
    <property type="match status" value="1"/>
</dbReference>
<dbReference type="CDD" id="cd13901">
    <property type="entry name" value="CuRO_3_MaLCC_like"/>
    <property type="match status" value="1"/>
</dbReference>
<dbReference type="InterPro" id="IPR001117">
    <property type="entry name" value="Cu-oxidase_2nd"/>
</dbReference>
<comment type="similarity">
    <text evidence="1">Belongs to the multicopper oxidase family.</text>
</comment>
<dbReference type="SUPFAM" id="SSF49503">
    <property type="entry name" value="Cupredoxins"/>
    <property type="match status" value="3"/>
</dbReference>
<keyword evidence="2" id="KW-0186">Copper</keyword>
<feature type="region of interest" description="Disordered" evidence="3">
    <location>
        <begin position="89"/>
        <end position="124"/>
    </location>
</feature>
<dbReference type="CDD" id="cd13880">
    <property type="entry name" value="CuRO_2_MaLCC_like"/>
    <property type="match status" value="1"/>
</dbReference>
<evidence type="ECO:0000313" key="9">
    <source>
        <dbReference type="Proteomes" id="UP001456524"/>
    </source>
</evidence>
<dbReference type="PANTHER" id="PTHR11709">
    <property type="entry name" value="MULTI-COPPER OXIDASE"/>
    <property type="match status" value="1"/>
</dbReference>
<dbReference type="InterPro" id="IPR011706">
    <property type="entry name" value="Cu-oxidase_C"/>
</dbReference>
<evidence type="ECO:0000256" key="3">
    <source>
        <dbReference type="SAM" id="MobiDB-lite"/>
    </source>
</evidence>
<keyword evidence="4" id="KW-0732">Signal</keyword>
<feature type="chain" id="PRO_5045515788" evidence="4">
    <location>
        <begin position="23"/>
        <end position="680"/>
    </location>
</feature>
<dbReference type="PANTHER" id="PTHR11709:SF502">
    <property type="entry name" value="MULTICOPPER OXIDASE"/>
    <property type="match status" value="1"/>
</dbReference>
<protein>
    <submittedName>
        <fullName evidence="8">Cupredoxin</fullName>
    </submittedName>
</protein>
<feature type="domain" description="Plastocyanin-like" evidence="5">
    <location>
        <begin position="308"/>
        <end position="458"/>
    </location>
</feature>
<evidence type="ECO:0000313" key="8">
    <source>
        <dbReference type="EMBL" id="KAK8155774.1"/>
    </source>
</evidence>
<dbReference type="Pfam" id="PF07731">
    <property type="entry name" value="Cu-oxidase_2"/>
    <property type="match status" value="1"/>
</dbReference>